<reference evidence="2 4" key="2">
    <citation type="submission" date="2020-08" db="EMBL/GenBank/DDBJ databases">
        <title>Genomic Encyclopedia of Type Strains, Phase IV (KMG-IV): sequencing the most valuable type-strain genomes for metagenomic binning, comparative biology and taxonomic classification.</title>
        <authorList>
            <person name="Goeker M."/>
        </authorList>
    </citation>
    <scope>NUCLEOTIDE SEQUENCE [LARGE SCALE GENOMIC DNA]</scope>
    <source>
        <strain evidence="2 4">DSM 22419</strain>
    </source>
</reference>
<dbReference type="EMBL" id="JACHFF010000001">
    <property type="protein sequence ID" value="MBB6423138.1"/>
    <property type="molecule type" value="Genomic_DNA"/>
</dbReference>
<dbReference type="InterPro" id="IPR011235">
    <property type="entry name" value="MepB-like"/>
</dbReference>
<organism evidence="1 3">
    <name type="scientific">Jeotgalicoccus coquinae</name>
    <dbReference type="NCBI Taxonomy" id="709509"/>
    <lineage>
        <taxon>Bacteria</taxon>
        <taxon>Bacillati</taxon>
        <taxon>Bacillota</taxon>
        <taxon>Bacilli</taxon>
        <taxon>Bacillales</taxon>
        <taxon>Staphylococcaceae</taxon>
        <taxon>Jeotgalicoccus</taxon>
    </lineage>
</organism>
<proteinExistence type="predicted"/>
<dbReference type="RefSeq" id="WP_184282440.1">
    <property type="nucleotide sequence ID" value="NZ_BMCO01000001.1"/>
</dbReference>
<dbReference type="EMBL" id="CAJEWA010000005">
    <property type="protein sequence ID" value="CAD2073398.1"/>
    <property type="molecule type" value="Genomic_DNA"/>
</dbReference>
<evidence type="ECO:0000313" key="1">
    <source>
        <dbReference type="EMBL" id="CAD2073398.1"/>
    </source>
</evidence>
<gene>
    <name evidence="2" type="ORF">HNR41_001064</name>
    <name evidence="1" type="ORF">JEOCOQ751_00545</name>
</gene>
<evidence type="ECO:0008006" key="5">
    <source>
        <dbReference type="Google" id="ProtNLM"/>
    </source>
</evidence>
<comment type="caution">
    <text evidence="1">The sequence shown here is derived from an EMBL/GenBank/DDBJ whole genome shotgun (WGS) entry which is preliminary data.</text>
</comment>
<sequence length="161" mass="19382">MFESVEMINKILNKLELNQVSEMCIEPLNINYESCIFKINKEKYRSRKAKKTPSKKGYFTVFWLKNENDKNRPYTLNETPEKLIITIIDGKKIGQFVFPREVLLKQDILKTERVKGKMAMRVYPDWETELNKTAEHTRKWQSDYFIDFTDEINKDKLIRLY</sequence>
<dbReference type="Proteomes" id="UP000534001">
    <property type="component" value="Unassembled WGS sequence"/>
</dbReference>
<evidence type="ECO:0000313" key="4">
    <source>
        <dbReference type="Proteomes" id="UP000545588"/>
    </source>
</evidence>
<dbReference type="InterPro" id="IPR038231">
    <property type="entry name" value="MepB-like_sf"/>
</dbReference>
<name>A0A6V7R8S1_9STAP</name>
<accession>A0A6V7R8S1</accession>
<keyword evidence="4" id="KW-1185">Reference proteome</keyword>
<evidence type="ECO:0000313" key="3">
    <source>
        <dbReference type="Proteomes" id="UP000534001"/>
    </source>
</evidence>
<protein>
    <recommendedName>
        <fullName evidence="5">MepB protein</fullName>
    </recommendedName>
</protein>
<dbReference type="Gene3D" id="3.40.1350.140">
    <property type="entry name" value="MepB-like"/>
    <property type="match status" value="1"/>
</dbReference>
<evidence type="ECO:0000313" key="2">
    <source>
        <dbReference type="EMBL" id="MBB6423138.1"/>
    </source>
</evidence>
<reference evidence="1 3" key="1">
    <citation type="submission" date="2020-07" db="EMBL/GenBank/DDBJ databases">
        <authorList>
            <person name="Criscuolo A."/>
        </authorList>
    </citation>
    <scope>NUCLEOTIDE SEQUENCE [LARGE SCALE GENOMIC DNA]</scope>
    <source>
        <strain evidence="1">CIP111751</strain>
    </source>
</reference>
<dbReference type="AlphaFoldDB" id="A0A6V7R8S1"/>
<dbReference type="PIRSF" id="PIRSF032285">
    <property type="entry name" value="UCP032285"/>
    <property type="match status" value="1"/>
</dbReference>
<dbReference type="Pfam" id="PF08877">
    <property type="entry name" value="MepB-like"/>
    <property type="match status" value="1"/>
</dbReference>
<dbReference type="Proteomes" id="UP000545588">
    <property type="component" value="Unassembled WGS sequence"/>
</dbReference>